<name>A0AAD2FIH1_9STRA</name>
<keyword evidence="4" id="KW-1185">Reference proteome</keyword>
<dbReference type="EMBL" id="CAKOGP040000335">
    <property type="protein sequence ID" value="CAJ1934396.1"/>
    <property type="molecule type" value="Genomic_DNA"/>
</dbReference>
<organism evidence="3 4">
    <name type="scientific">Cylindrotheca closterium</name>
    <dbReference type="NCBI Taxonomy" id="2856"/>
    <lineage>
        <taxon>Eukaryota</taxon>
        <taxon>Sar</taxon>
        <taxon>Stramenopiles</taxon>
        <taxon>Ochrophyta</taxon>
        <taxon>Bacillariophyta</taxon>
        <taxon>Bacillariophyceae</taxon>
        <taxon>Bacillariophycidae</taxon>
        <taxon>Bacillariales</taxon>
        <taxon>Bacillariaceae</taxon>
        <taxon>Cylindrotheca</taxon>
    </lineage>
</organism>
<dbReference type="SUPFAM" id="SSF51905">
    <property type="entry name" value="FAD/NAD(P)-binding domain"/>
    <property type="match status" value="1"/>
</dbReference>
<dbReference type="Gene3D" id="3.50.50.60">
    <property type="entry name" value="FAD/NAD(P)-binding domain"/>
    <property type="match status" value="1"/>
</dbReference>
<evidence type="ECO:0000259" key="2">
    <source>
        <dbReference type="Pfam" id="PF01593"/>
    </source>
</evidence>
<dbReference type="GO" id="GO:0016491">
    <property type="term" value="F:oxidoreductase activity"/>
    <property type="evidence" value="ECO:0007669"/>
    <property type="project" value="InterPro"/>
</dbReference>
<evidence type="ECO:0000256" key="1">
    <source>
        <dbReference type="SAM" id="MobiDB-lite"/>
    </source>
</evidence>
<proteinExistence type="predicted"/>
<dbReference type="PANTHER" id="PTHR10742">
    <property type="entry name" value="FLAVIN MONOAMINE OXIDASE"/>
    <property type="match status" value="1"/>
</dbReference>
<feature type="compositionally biased region" description="Low complexity" evidence="1">
    <location>
        <begin position="1"/>
        <end position="10"/>
    </location>
</feature>
<accession>A0AAD2FIH1</accession>
<dbReference type="Proteomes" id="UP001295423">
    <property type="component" value="Unassembled WGS sequence"/>
</dbReference>
<dbReference type="Pfam" id="PF01593">
    <property type="entry name" value="Amino_oxidase"/>
    <property type="match status" value="1"/>
</dbReference>
<dbReference type="PANTHER" id="PTHR10742:SF418">
    <property type="entry name" value="AMINE OXIDASE DOMAIN-CONTAINING PROTEIN"/>
    <property type="match status" value="1"/>
</dbReference>
<comment type="caution">
    <text evidence="3">The sequence shown here is derived from an EMBL/GenBank/DDBJ whole genome shotgun (WGS) entry which is preliminary data.</text>
</comment>
<evidence type="ECO:0000313" key="4">
    <source>
        <dbReference type="Proteomes" id="UP001295423"/>
    </source>
</evidence>
<evidence type="ECO:0000313" key="3">
    <source>
        <dbReference type="EMBL" id="CAJ1934396.1"/>
    </source>
</evidence>
<feature type="domain" description="Amine oxidase" evidence="2">
    <location>
        <begin position="37"/>
        <end position="523"/>
    </location>
</feature>
<dbReference type="AlphaFoldDB" id="A0AAD2FIH1"/>
<sequence>MESSSTTTTSLEGADTHPLHKSHDDAHIHVIIVGGGFAGLACAKKLLSSSPKNNIKVTILEAESDIGGRVKAHKSFLSQNHVLDLGAEFIHCQGHALWDWIFEYFGPEKNVEDRKRFVRSQFESVFLLSHADGGPAEEPTEEGNYGMYYLDNELVMYNDSRLDQMNEKLNALSDHPPTHFGVQDSLADALGAQFSENTSPMPDFLWQLTVASFGNTAGCCDLSQLSVRQLSHFEHYWEEQEEEGDFRPPPTMGLYGIAKACSEHLETSYKDAFELILDCEVQSIEQNDKNTVVLQIANGSIFHANAVVVTVPPPILPEIIKDLPDFKMEALEKIGFERAVKVIVKLKDRFWPVKLQSIIAAGELVPEVWFRDLQDTATAEQPYCLATGFLMSSAADRFVALLNEKLERANANGQESDRNALAGQMLMEQLAKMLKYHLSLNGTTSQDLNANILDAMIFDWKTDAPFAQGGYMYPKVGITPEHLEAMAAPHGRLFFAGEATNTNACSTVQAAIETGERASKEIISFLDL</sequence>
<protein>
    <recommendedName>
        <fullName evidence="2">Amine oxidase domain-containing protein</fullName>
    </recommendedName>
</protein>
<reference evidence="3" key="1">
    <citation type="submission" date="2023-08" db="EMBL/GenBank/DDBJ databases">
        <authorList>
            <person name="Audoor S."/>
            <person name="Bilcke G."/>
        </authorList>
    </citation>
    <scope>NUCLEOTIDE SEQUENCE</scope>
</reference>
<dbReference type="InterPro" id="IPR002937">
    <property type="entry name" value="Amino_oxidase"/>
</dbReference>
<feature type="region of interest" description="Disordered" evidence="1">
    <location>
        <begin position="1"/>
        <end position="20"/>
    </location>
</feature>
<dbReference type="InterPro" id="IPR036188">
    <property type="entry name" value="FAD/NAD-bd_sf"/>
</dbReference>
<dbReference type="InterPro" id="IPR050281">
    <property type="entry name" value="Flavin_monoamine_oxidase"/>
</dbReference>
<gene>
    <name evidence="3" type="ORF">CYCCA115_LOCUS3736</name>
</gene>